<evidence type="ECO:0000256" key="2">
    <source>
        <dbReference type="ARBA" id="ARBA00006462"/>
    </source>
</evidence>
<dbReference type="Pfam" id="PF00024">
    <property type="entry name" value="PAN_1"/>
    <property type="match status" value="1"/>
</dbReference>
<gene>
    <name evidence="9" type="ORF">LTR09_010370</name>
</gene>
<keyword evidence="3 7" id="KW-0812">Transmembrane</keyword>
<keyword evidence="10" id="KW-1185">Reference proteome</keyword>
<dbReference type="InterPro" id="IPR026050">
    <property type="entry name" value="C1GALT1/C1GALT1_chp1"/>
</dbReference>
<dbReference type="EMBL" id="JAWDJX010000051">
    <property type="protein sequence ID" value="KAK3048209.1"/>
    <property type="molecule type" value="Genomic_DNA"/>
</dbReference>
<comment type="subcellular location">
    <subcellularLocation>
        <location evidence="1">Membrane</location>
        <topology evidence="1">Single-pass type II membrane protein</topology>
    </subcellularLocation>
</comment>
<feature type="domain" description="Apple" evidence="8">
    <location>
        <begin position="392"/>
        <end position="428"/>
    </location>
</feature>
<sequence length="468" mass="53951">MPSKAHDERSVVRMSKRLPKRLVASAVVAITLVIWYTANFSHPTPENFRPQDNPLQQPHLPCRELPGANETLVILRTGSTELRERLPIHLSTTLRCYPEYLIYSDYEETYRGEHIIDALDSVNPNILANHKDFELYRRLKQNGRAGLRDWELSGADSEAIQWTGKSENPGWKLDKWKFLPMVNRTFHERPDLKWYVFVEADTYILWSSLLKYLSVLDPMKPHYTGSQMFINGVIFAHGGSGFMLSKPAMQLVVDYYAKHKDEFETFTDGHWAGDCVLGKAIVESGTAFTDAWPIMQGDYPGIVPYARPDGRPIADPNKREWCYPTVSYHHLSPDVIEDLWNFEQKWIASHLTRYLLTSGEQNEKIILRHKDVFKQYILPRMSVTTRAEWDSESDRDEGKVDNAETCRGKCEADRDCKQFSFNDDGTCMTRVDPRLGKSAKGVSSGWLRDRMLRFEQDMAPCGDEGWLT</sequence>
<keyword evidence="5 7" id="KW-1133">Transmembrane helix</keyword>
<evidence type="ECO:0000256" key="6">
    <source>
        <dbReference type="ARBA" id="ARBA00023136"/>
    </source>
</evidence>
<dbReference type="InterPro" id="IPR003609">
    <property type="entry name" value="Pan_app"/>
</dbReference>
<keyword evidence="6 7" id="KW-0472">Membrane</keyword>
<comment type="similarity">
    <text evidence="2">Belongs to the glycosyltransferase 31 family. Beta3-Gal-T subfamily.</text>
</comment>
<organism evidence="9 10">
    <name type="scientific">Extremus antarcticus</name>
    <dbReference type="NCBI Taxonomy" id="702011"/>
    <lineage>
        <taxon>Eukaryota</taxon>
        <taxon>Fungi</taxon>
        <taxon>Dikarya</taxon>
        <taxon>Ascomycota</taxon>
        <taxon>Pezizomycotina</taxon>
        <taxon>Dothideomycetes</taxon>
        <taxon>Dothideomycetidae</taxon>
        <taxon>Mycosphaerellales</taxon>
        <taxon>Extremaceae</taxon>
        <taxon>Extremus</taxon>
    </lineage>
</organism>
<name>A0AAJ0DDS7_9PEZI</name>
<evidence type="ECO:0000259" key="8">
    <source>
        <dbReference type="Pfam" id="PF00024"/>
    </source>
</evidence>
<protein>
    <recommendedName>
        <fullName evidence="8">Apple domain-containing protein</fullName>
    </recommendedName>
</protein>
<accession>A0AAJ0DDS7</accession>
<comment type="caution">
    <text evidence="9">The sequence shown here is derived from an EMBL/GenBank/DDBJ whole genome shotgun (WGS) entry which is preliminary data.</text>
</comment>
<evidence type="ECO:0000256" key="7">
    <source>
        <dbReference type="SAM" id="Phobius"/>
    </source>
</evidence>
<dbReference type="GO" id="GO:0016020">
    <property type="term" value="C:membrane"/>
    <property type="evidence" value="ECO:0007669"/>
    <property type="project" value="UniProtKB-SubCell"/>
</dbReference>
<dbReference type="PANTHER" id="PTHR23033:SF47">
    <property type="entry name" value="APPLE DOMAIN-CONTAINING PROTEIN-RELATED"/>
    <property type="match status" value="1"/>
</dbReference>
<dbReference type="Gene3D" id="3.90.550.50">
    <property type="match status" value="1"/>
</dbReference>
<dbReference type="Gene3D" id="3.50.4.10">
    <property type="entry name" value="Hepatocyte Growth Factor"/>
    <property type="match status" value="1"/>
</dbReference>
<evidence type="ECO:0000256" key="5">
    <source>
        <dbReference type="ARBA" id="ARBA00022989"/>
    </source>
</evidence>
<proteinExistence type="inferred from homology"/>
<reference evidence="9" key="1">
    <citation type="submission" date="2023-04" db="EMBL/GenBank/DDBJ databases">
        <title>Black Yeasts Isolated from many extreme environments.</title>
        <authorList>
            <person name="Coleine C."/>
            <person name="Stajich J.E."/>
            <person name="Selbmann L."/>
        </authorList>
    </citation>
    <scope>NUCLEOTIDE SEQUENCE</scope>
    <source>
        <strain evidence="9">CCFEE 5312</strain>
    </source>
</reference>
<evidence type="ECO:0000313" key="10">
    <source>
        <dbReference type="Proteomes" id="UP001271007"/>
    </source>
</evidence>
<evidence type="ECO:0000256" key="3">
    <source>
        <dbReference type="ARBA" id="ARBA00022692"/>
    </source>
</evidence>
<dbReference type="AlphaFoldDB" id="A0AAJ0DDS7"/>
<evidence type="ECO:0000256" key="1">
    <source>
        <dbReference type="ARBA" id="ARBA00004606"/>
    </source>
</evidence>
<dbReference type="PANTHER" id="PTHR23033">
    <property type="entry name" value="BETA1,3-GALACTOSYLTRANSFERASE"/>
    <property type="match status" value="1"/>
</dbReference>
<feature type="transmembrane region" description="Helical" evidence="7">
    <location>
        <begin position="21"/>
        <end position="38"/>
    </location>
</feature>
<evidence type="ECO:0000256" key="4">
    <source>
        <dbReference type="ARBA" id="ARBA00022968"/>
    </source>
</evidence>
<evidence type="ECO:0000313" key="9">
    <source>
        <dbReference type="EMBL" id="KAK3048209.1"/>
    </source>
</evidence>
<dbReference type="Proteomes" id="UP001271007">
    <property type="component" value="Unassembled WGS sequence"/>
</dbReference>
<keyword evidence="4" id="KW-0735">Signal-anchor</keyword>